<feature type="region of interest" description="Disordered" evidence="1">
    <location>
        <begin position="1"/>
        <end position="56"/>
    </location>
</feature>
<evidence type="ECO:0000313" key="2">
    <source>
        <dbReference type="EMBL" id="KZV85491.1"/>
    </source>
</evidence>
<dbReference type="InParanoid" id="A0A165DW00"/>
<dbReference type="AlphaFoldDB" id="A0A165DW00"/>
<keyword evidence="3" id="KW-1185">Reference proteome</keyword>
<evidence type="ECO:0000313" key="3">
    <source>
        <dbReference type="Proteomes" id="UP000077266"/>
    </source>
</evidence>
<name>A0A165DW00_EXIGL</name>
<reference evidence="2 3" key="1">
    <citation type="journal article" date="2016" name="Mol. Biol. Evol.">
        <title>Comparative Genomics of Early-Diverging Mushroom-Forming Fungi Provides Insights into the Origins of Lignocellulose Decay Capabilities.</title>
        <authorList>
            <person name="Nagy L.G."/>
            <person name="Riley R."/>
            <person name="Tritt A."/>
            <person name="Adam C."/>
            <person name="Daum C."/>
            <person name="Floudas D."/>
            <person name="Sun H."/>
            <person name="Yadav J.S."/>
            <person name="Pangilinan J."/>
            <person name="Larsson K.H."/>
            <person name="Matsuura K."/>
            <person name="Barry K."/>
            <person name="Labutti K."/>
            <person name="Kuo R."/>
            <person name="Ohm R.A."/>
            <person name="Bhattacharya S.S."/>
            <person name="Shirouzu T."/>
            <person name="Yoshinaga Y."/>
            <person name="Martin F.M."/>
            <person name="Grigoriev I.V."/>
            <person name="Hibbett D.S."/>
        </authorList>
    </citation>
    <scope>NUCLEOTIDE SEQUENCE [LARGE SCALE GENOMIC DNA]</scope>
    <source>
        <strain evidence="2 3">HHB12029</strain>
    </source>
</reference>
<sequence length="142" mass="15169">MASTNTNDLHVSQPSSKESSTKSARTVTLADGTNTQRSPPRWHVSHSTKSKPKGEKGVIIASRLLYDGPTVTHHTRLDVQHVGTSTLENTAAGAQEKSAADAMKIVEAELAYIEGKARDGGDRPSMFPSLMELLASLAEAEN</sequence>
<evidence type="ECO:0000256" key="1">
    <source>
        <dbReference type="SAM" id="MobiDB-lite"/>
    </source>
</evidence>
<dbReference type="Proteomes" id="UP000077266">
    <property type="component" value="Unassembled WGS sequence"/>
</dbReference>
<feature type="compositionally biased region" description="Polar residues" evidence="1">
    <location>
        <begin position="1"/>
        <end position="10"/>
    </location>
</feature>
<dbReference type="EMBL" id="KV426187">
    <property type="protein sequence ID" value="KZV85491.1"/>
    <property type="molecule type" value="Genomic_DNA"/>
</dbReference>
<protein>
    <submittedName>
        <fullName evidence="2">Uncharacterized protein</fullName>
    </submittedName>
</protein>
<organism evidence="2 3">
    <name type="scientific">Exidia glandulosa HHB12029</name>
    <dbReference type="NCBI Taxonomy" id="1314781"/>
    <lineage>
        <taxon>Eukaryota</taxon>
        <taxon>Fungi</taxon>
        <taxon>Dikarya</taxon>
        <taxon>Basidiomycota</taxon>
        <taxon>Agaricomycotina</taxon>
        <taxon>Agaricomycetes</taxon>
        <taxon>Auriculariales</taxon>
        <taxon>Exidiaceae</taxon>
        <taxon>Exidia</taxon>
    </lineage>
</organism>
<gene>
    <name evidence="2" type="ORF">EXIGLDRAFT_726105</name>
</gene>
<proteinExistence type="predicted"/>
<feature type="compositionally biased region" description="Low complexity" evidence="1">
    <location>
        <begin position="12"/>
        <end position="23"/>
    </location>
</feature>
<accession>A0A165DW00</accession>